<comment type="subcellular location">
    <subcellularLocation>
        <location evidence="1">Membrane</location>
        <topology evidence="1">Multi-pass membrane protein</topology>
    </subcellularLocation>
</comment>
<evidence type="ECO:0000256" key="2">
    <source>
        <dbReference type="ARBA" id="ARBA00022692"/>
    </source>
</evidence>
<keyword evidence="7" id="KW-1185">Reference proteome</keyword>
<dbReference type="Pfam" id="PF02674">
    <property type="entry name" value="Colicin_V"/>
    <property type="match status" value="1"/>
</dbReference>
<gene>
    <name evidence="6" type="ORF">GWC95_00665</name>
</gene>
<comment type="caution">
    <text evidence="6">The sequence shown here is derived from an EMBL/GenBank/DDBJ whole genome shotgun (WGS) entry which is preliminary data.</text>
</comment>
<evidence type="ECO:0000256" key="4">
    <source>
        <dbReference type="ARBA" id="ARBA00023136"/>
    </source>
</evidence>
<dbReference type="EMBL" id="JAACJS010000002">
    <property type="protein sequence ID" value="NCI48412.1"/>
    <property type="molecule type" value="Genomic_DNA"/>
</dbReference>
<reference evidence="6 7" key="1">
    <citation type="submission" date="2020-01" db="EMBL/GenBank/DDBJ databases">
        <title>Genome analysis.</title>
        <authorList>
            <person name="Wu S."/>
            <person name="Wang G."/>
        </authorList>
    </citation>
    <scope>NUCLEOTIDE SEQUENCE [LARGE SCALE GENOMIC DNA]</scope>
    <source>
        <strain evidence="6 7">SYL130</strain>
    </source>
</reference>
<name>A0ABW9ZPK4_9BACT</name>
<dbReference type="PANTHER" id="PTHR37306:SF1">
    <property type="entry name" value="COLICIN V PRODUCTION PROTEIN"/>
    <property type="match status" value="1"/>
</dbReference>
<accession>A0ABW9ZPK4</accession>
<keyword evidence="2 5" id="KW-0812">Transmembrane</keyword>
<dbReference type="InterPro" id="IPR003825">
    <property type="entry name" value="Colicin-V_CvpA"/>
</dbReference>
<evidence type="ECO:0000313" key="7">
    <source>
        <dbReference type="Proteomes" id="UP000753802"/>
    </source>
</evidence>
<dbReference type="Proteomes" id="UP000753802">
    <property type="component" value="Unassembled WGS sequence"/>
</dbReference>
<dbReference type="PANTHER" id="PTHR37306">
    <property type="entry name" value="COLICIN V PRODUCTION PROTEIN"/>
    <property type="match status" value="1"/>
</dbReference>
<evidence type="ECO:0000256" key="3">
    <source>
        <dbReference type="ARBA" id="ARBA00022989"/>
    </source>
</evidence>
<evidence type="ECO:0000256" key="1">
    <source>
        <dbReference type="ARBA" id="ARBA00004141"/>
    </source>
</evidence>
<sequence>MLIDSVFAILMVIAIFKGLRKGFVVAVFSFLAIIIGIAAAMKLATVVADWLKDSTNISSAWLPFLSFALVMIGVVILVRIGASMIESAMKMVMLGWVNKLAGIVLFAALYTTVYSVVLFYADKMHWIKPETFAASGTYSFIKPWGPKAIDLFGSVIPWFKGMFDEMSQFFDGVHARVKQ</sequence>
<evidence type="ECO:0000313" key="6">
    <source>
        <dbReference type="EMBL" id="NCI48412.1"/>
    </source>
</evidence>
<feature type="transmembrane region" description="Helical" evidence="5">
    <location>
        <begin position="100"/>
        <end position="121"/>
    </location>
</feature>
<protein>
    <submittedName>
        <fullName evidence="6">CvpA family protein</fullName>
    </submittedName>
</protein>
<evidence type="ECO:0000256" key="5">
    <source>
        <dbReference type="SAM" id="Phobius"/>
    </source>
</evidence>
<proteinExistence type="predicted"/>
<keyword evidence="4 5" id="KW-0472">Membrane</keyword>
<dbReference type="RefSeq" id="WP_161816740.1">
    <property type="nucleotide sequence ID" value="NZ_JAACJS010000002.1"/>
</dbReference>
<feature type="transmembrane region" description="Helical" evidence="5">
    <location>
        <begin position="61"/>
        <end position="80"/>
    </location>
</feature>
<keyword evidence="3 5" id="KW-1133">Transmembrane helix</keyword>
<feature type="transmembrane region" description="Helical" evidence="5">
    <location>
        <begin position="21"/>
        <end position="41"/>
    </location>
</feature>
<organism evidence="6 7">
    <name type="scientific">Sediminibacterium roseum</name>
    <dbReference type="NCBI Taxonomy" id="1978412"/>
    <lineage>
        <taxon>Bacteria</taxon>
        <taxon>Pseudomonadati</taxon>
        <taxon>Bacteroidota</taxon>
        <taxon>Chitinophagia</taxon>
        <taxon>Chitinophagales</taxon>
        <taxon>Chitinophagaceae</taxon>
        <taxon>Sediminibacterium</taxon>
    </lineage>
</organism>